<feature type="signal peptide" evidence="1">
    <location>
        <begin position="1"/>
        <end position="16"/>
    </location>
</feature>
<dbReference type="Gene3D" id="2.60.40.1180">
    <property type="entry name" value="Golgi alpha-mannosidase II"/>
    <property type="match status" value="1"/>
</dbReference>
<dbReference type="PANTHER" id="PTHR36183:SF2">
    <property type="entry name" value="BETA-GLUCURONIDASE C-TERMINAL DOMAIN-CONTAINING PROTEIN"/>
    <property type="match status" value="1"/>
</dbReference>
<accession>C7ZL70</accession>
<name>C7ZL70_FUSV7</name>
<dbReference type="OMA" id="TGTWPPI"/>
<keyword evidence="4" id="KW-1185">Reference proteome</keyword>
<evidence type="ECO:0000259" key="2">
    <source>
        <dbReference type="Pfam" id="PF16862"/>
    </source>
</evidence>
<dbReference type="OrthoDB" id="2796951at2759"/>
<dbReference type="HOGENOM" id="CLU_022148_4_0_1"/>
<dbReference type="Proteomes" id="UP000005206">
    <property type="component" value="Chromosome 13"/>
</dbReference>
<dbReference type="Pfam" id="PF16862">
    <property type="entry name" value="Glyco_hydro_79C"/>
    <property type="match status" value="1"/>
</dbReference>
<dbReference type="GeneID" id="9675383"/>
<dbReference type="PANTHER" id="PTHR36183">
    <property type="entry name" value="BETA-GLUCURONIDASE"/>
    <property type="match status" value="1"/>
</dbReference>
<sequence length="481" mass="50296">MTRLLISMWLVGQASSLTFNVPATPPSNASSQLSAAPVGVSSSLEFFAFPGYINNVAATLPCLENLKDLTGTWPPMRIGGTTQDRATYDSSSTNAVTYTVSDPKNAPASLTFGPSFMSLAAQYSGKVILGLNRRLNNIGNSIAAAKVAKQNMGNLDAIELGNEPNCAHCFQVFSSSDPIANGASWTAAADYASEVAWQDQVCGNLSTSGLISAGVFFGTSPMSIKGLTAVEGSGNDNVKYYCSHNYPQSGGNADLAKLMSHSAIASQIKPFAAEAAAAAAKGRPHIFGETNSATQGGGGISPTFGAGLWILDYVLQSILQGTKALYFHQGTIGNCQYCWWGRYSMGAPYFGAYFATMALAGADQLAPLDDQTTTYAAYAIYKNGAPIRVLLYNSDYFISGTRPTQVYTLTGLSGSKVTAKRLTAPFSTSRIDQGQKATVGGQSFEDGTCKIQGTAVTETATVSAGKATFTVGASEALLITL</sequence>
<dbReference type="InterPro" id="IPR017853">
    <property type="entry name" value="GH"/>
</dbReference>
<feature type="domain" description="Beta-glucuronidase C-terminal" evidence="2">
    <location>
        <begin position="377"/>
        <end position="478"/>
    </location>
</feature>
<dbReference type="AlphaFoldDB" id="C7ZL70"/>
<evidence type="ECO:0000256" key="1">
    <source>
        <dbReference type="SAM" id="SignalP"/>
    </source>
</evidence>
<proteinExistence type="predicted"/>
<dbReference type="SUPFAM" id="SSF51445">
    <property type="entry name" value="(Trans)glycosidases"/>
    <property type="match status" value="1"/>
</dbReference>
<dbReference type="InParanoid" id="C7ZL70"/>
<keyword evidence="1" id="KW-0732">Signal</keyword>
<reference evidence="3 4" key="1">
    <citation type="journal article" date="2009" name="PLoS Genet.">
        <title>The genome of Nectria haematococca: contribution of supernumerary chromosomes to gene expansion.</title>
        <authorList>
            <person name="Coleman J.J."/>
            <person name="Rounsley S.D."/>
            <person name="Rodriguez-Carres M."/>
            <person name="Kuo A."/>
            <person name="Wasmann C.C."/>
            <person name="Grimwood J."/>
            <person name="Schmutz J."/>
            <person name="Taga M."/>
            <person name="White G.J."/>
            <person name="Zhou S."/>
            <person name="Schwartz D.C."/>
            <person name="Freitag M."/>
            <person name="Ma L.J."/>
            <person name="Danchin E.G."/>
            <person name="Henrissat B."/>
            <person name="Coutinho P.M."/>
            <person name="Nelson D.R."/>
            <person name="Straney D."/>
            <person name="Napoli C.A."/>
            <person name="Barker B.M."/>
            <person name="Gribskov M."/>
            <person name="Rep M."/>
            <person name="Kroken S."/>
            <person name="Molnar I."/>
            <person name="Rensing C."/>
            <person name="Kennell J.C."/>
            <person name="Zamora J."/>
            <person name="Farman M.L."/>
            <person name="Selker E.U."/>
            <person name="Salamov A."/>
            <person name="Shapiro H."/>
            <person name="Pangilinan J."/>
            <person name="Lindquist E."/>
            <person name="Lamers C."/>
            <person name="Grigoriev I.V."/>
            <person name="Geiser D.M."/>
            <person name="Covert S.F."/>
            <person name="Temporini E."/>
            <person name="Vanetten H.D."/>
        </authorList>
    </citation>
    <scope>NUCLEOTIDE SEQUENCE [LARGE SCALE GENOMIC DNA]</scope>
    <source>
        <strain evidence="4">ATCC MYA-4622 / CBS 123669 / FGSC 9596 / NRRL 45880 / 77-13-4</strain>
    </source>
</reference>
<dbReference type="EMBL" id="GG698943">
    <property type="protein sequence ID" value="EEU35237.1"/>
    <property type="molecule type" value="Genomic_DNA"/>
</dbReference>
<organism evidence="3 4">
    <name type="scientific">Fusarium vanettenii (strain ATCC MYA-4622 / CBS 123669 / FGSC 9596 / NRRL 45880 / 77-13-4)</name>
    <name type="common">Fusarium solani subsp. pisi</name>
    <dbReference type="NCBI Taxonomy" id="660122"/>
    <lineage>
        <taxon>Eukaryota</taxon>
        <taxon>Fungi</taxon>
        <taxon>Dikarya</taxon>
        <taxon>Ascomycota</taxon>
        <taxon>Pezizomycotina</taxon>
        <taxon>Sordariomycetes</taxon>
        <taxon>Hypocreomycetidae</taxon>
        <taxon>Hypocreales</taxon>
        <taxon>Nectriaceae</taxon>
        <taxon>Fusarium</taxon>
        <taxon>Fusarium solani species complex</taxon>
        <taxon>Fusarium vanettenii</taxon>
    </lineage>
</organism>
<dbReference type="eggNOG" id="ENOG502R0IR">
    <property type="taxonomic scope" value="Eukaryota"/>
</dbReference>
<dbReference type="RefSeq" id="XP_003040950.1">
    <property type="nucleotide sequence ID" value="XM_003040904.1"/>
</dbReference>
<dbReference type="Gene3D" id="3.20.20.80">
    <property type="entry name" value="Glycosidases"/>
    <property type="match status" value="1"/>
</dbReference>
<feature type="chain" id="PRO_5002989266" description="Beta-glucuronidase C-terminal domain-containing protein" evidence="1">
    <location>
        <begin position="17"/>
        <end position="481"/>
    </location>
</feature>
<dbReference type="VEuPathDB" id="FungiDB:NECHADRAFT_122999"/>
<gene>
    <name evidence="3" type="ORF">NECHADRAFT_122999</name>
</gene>
<protein>
    <recommendedName>
        <fullName evidence="2">Beta-glucuronidase C-terminal domain-containing protein</fullName>
    </recommendedName>
</protein>
<dbReference type="InterPro" id="IPR052974">
    <property type="entry name" value="GH79_Enzymes"/>
</dbReference>
<evidence type="ECO:0000313" key="4">
    <source>
        <dbReference type="Proteomes" id="UP000005206"/>
    </source>
</evidence>
<evidence type="ECO:0000313" key="3">
    <source>
        <dbReference type="EMBL" id="EEU35237.1"/>
    </source>
</evidence>
<dbReference type="InterPro" id="IPR031728">
    <property type="entry name" value="GlcAase_C"/>
</dbReference>
<dbReference type="KEGG" id="nhe:NECHADRAFT_122999"/>
<dbReference type="InterPro" id="IPR013780">
    <property type="entry name" value="Glyco_hydro_b"/>
</dbReference>